<dbReference type="InterPro" id="IPR007485">
    <property type="entry name" value="LPS_assembly_LptE"/>
</dbReference>
<dbReference type="Gene3D" id="3.30.160.150">
    <property type="entry name" value="Lipoprotein like domain"/>
    <property type="match status" value="1"/>
</dbReference>
<name>A0A1H0F0I2_9GAMM</name>
<keyword evidence="5 7" id="KW-0449">Lipoprotein</keyword>
<evidence type="ECO:0000256" key="4">
    <source>
        <dbReference type="ARBA" id="ARBA00023237"/>
    </source>
</evidence>
<gene>
    <name evidence="7" type="ORF">SAMN04487951_10973</name>
</gene>
<dbReference type="GO" id="GO:0001530">
    <property type="term" value="F:lipopolysaccharide binding"/>
    <property type="evidence" value="ECO:0007669"/>
    <property type="project" value="TreeGrafter"/>
</dbReference>
<dbReference type="PROSITE" id="PS51257">
    <property type="entry name" value="PROKAR_LIPOPROTEIN"/>
    <property type="match status" value="1"/>
</dbReference>
<keyword evidence="4" id="KW-0998">Cell outer membrane</keyword>
<dbReference type="EMBL" id="FNII01000009">
    <property type="protein sequence ID" value="SDN88164.1"/>
    <property type="molecule type" value="Genomic_DNA"/>
</dbReference>
<evidence type="ECO:0000256" key="1">
    <source>
        <dbReference type="ARBA" id="ARBA00022729"/>
    </source>
</evidence>
<dbReference type="GO" id="GO:0043165">
    <property type="term" value="P:Gram-negative-bacterium-type cell outer membrane assembly"/>
    <property type="evidence" value="ECO:0007669"/>
    <property type="project" value="InterPro"/>
</dbReference>
<organism evidence="7 8">
    <name type="scientific">Vreelandella arcis</name>
    <dbReference type="NCBI Taxonomy" id="416873"/>
    <lineage>
        <taxon>Bacteria</taxon>
        <taxon>Pseudomonadati</taxon>
        <taxon>Pseudomonadota</taxon>
        <taxon>Gammaproteobacteria</taxon>
        <taxon>Oceanospirillales</taxon>
        <taxon>Halomonadaceae</taxon>
        <taxon>Vreelandella</taxon>
    </lineage>
</organism>
<accession>A0A1H0F0I2</accession>
<evidence type="ECO:0000256" key="5">
    <source>
        <dbReference type="ARBA" id="ARBA00023288"/>
    </source>
</evidence>
<feature type="chain" id="PRO_5011650014" evidence="6">
    <location>
        <begin position="22"/>
        <end position="164"/>
    </location>
</feature>
<keyword evidence="1 6" id="KW-0732">Signal</keyword>
<evidence type="ECO:0000256" key="6">
    <source>
        <dbReference type="SAM" id="SignalP"/>
    </source>
</evidence>
<dbReference type="GO" id="GO:0019867">
    <property type="term" value="C:outer membrane"/>
    <property type="evidence" value="ECO:0007669"/>
    <property type="project" value="InterPro"/>
</dbReference>
<sequence>MNRRTFIATSMAASAALFLSACGFRLRGTGSIPSLPPLALEGNTNSDMARQLTDRLEQLDTEITANGVWRVTLGTPTLDERRLGGEGRASRDHELTLRSTISVQRRDDNAYLVNSETLSASTRIRVNDDDLLTRENLFSEAEQTLNRELAERIIERLSALNNAS</sequence>
<dbReference type="STRING" id="416873.SAMN04487951_10973"/>
<dbReference type="RefSeq" id="WP_089706807.1">
    <property type="nucleotide sequence ID" value="NZ_FNII01000009.1"/>
</dbReference>
<dbReference type="PANTHER" id="PTHR38098">
    <property type="entry name" value="LPS-ASSEMBLY LIPOPROTEIN LPTE"/>
    <property type="match status" value="1"/>
</dbReference>
<evidence type="ECO:0000256" key="2">
    <source>
        <dbReference type="ARBA" id="ARBA00023136"/>
    </source>
</evidence>
<dbReference type="PANTHER" id="PTHR38098:SF1">
    <property type="entry name" value="LPS-ASSEMBLY LIPOPROTEIN LPTE"/>
    <property type="match status" value="1"/>
</dbReference>
<evidence type="ECO:0000313" key="8">
    <source>
        <dbReference type="Proteomes" id="UP000199677"/>
    </source>
</evidence>
<evidence type="ECO:0000256" key="3">
    <source>
        <dbReference type="ARBA" id="ARBA00023139"/>
    </source>
</evidence>
<dbReference type="Pfam" id="PF04390">
    <property type="entry name" value="LptE"/>
    <property type="match status" value="1"/>
</dbReference>
<dbReference type="Proteomes" id="UP000199677">
    <property type="component" value="Unassembled WGS sequence"/>
</dbReference>
<feature type="signal peptide" evidence="6">
    <location>
        <begin position="1"/>
        <end position="21"/>
    </location>
</feature>
<reference evidence="8" key="1">
    <citation type="submission" date="2016-10" db="EMBL/GenBank/DDBJ databases">
        <authorList>
            <person name="Varghese N."/>
            <person name="Submissions S."/>
        </authorList>
    </citation>
    <scope>NUCLEOTIDE SEQUENCE [LARGE SCALE GENOMIC DNA]</scope>
    <source>
        <strain evidence="8">CGMCC 1.6494</strain>
    </source>
</reference>
<dbReference type="AlphaFoldDB" id="A0A1H0F0I2"/>
<dbReference type="OrthoDB" id="6182244at2"/>
<dbReference type="GO" id="GO:1990351">
    <property type="term" value="C:transporter complex"/>
    <property type="evidence" value="ECO:0007669"/>
    <property type="project" value="TreeGrafter"/>
</dbReference>
<keyword evidence="2" id="KW-0472">Membrane</keyword>
<proteinExistence type="predicted"/>
<keyword evidence="3" id="KW-0564">Palmitate</keyword>
<evidence type="ECO:0000313" key="7">
    <source>
        <dbReference type="EMBL" id="SDN88164.1"/>
    </source>
</evidence>
<keyword evidence="8" id="KW-1185">Reference proteome</keyword>
<protein>
    <submittedName>
        <fullName evidence="7">LPS-assembly lipoprotein</fullName>
    </submittedName>
</protein>
<dbReference type="GO" id="GO:0015920">
    <property type="term" value="P:lipopolysaccharide transport"/>
    <property type="evidence" value="ECO:0007669"/>
    <property type="project" value="TreeGrafter"/>
</dbReference>